<reference evidence="2 3" key="1">
    <citation type="journal article" date="2007" name="Nature">
        <title>Evolution of genes and genomes on the Drosophila phylogeny.</title>
        <authorList>
            <consortium name="Drosophila 12 Genomes Consortium"/>
            <person name="Clark A.G."/>
            <person name="Eisen M.B."/>
            <person name="Smith D.R."/>
            <person name="Bergman C.M."/>
            <person name="Oliver B."/>
            <person name="Markow T.A."/>
            <person name="Kaufman T.C."/>
            <person name="Kellis M."/>
            <person name="Gelbart W."/>
            <person name="Iyer V.N."/>
            <person name="Pollard D.A."/>
            <person name="Sackton T.B."/>
            <person name="Larracuente A.M."/>
            <person name="Singh N.D."/>
            <person name="Abad J.P."/>
            <person name="Abt D.N."/>
            <person name="Adryan B."/>
            <person name="Aguade M."/>
            <person name="Akashi H."/>
            <person name="Anderson W.W."/>
            <person name="Aquadro C.F."/>
            <person name="Ardell D.H."/>
            <person name="Arguello R."/>
            <person name="Artieri C.G."/>
            <person name="Barbash D.A."/>
            <person name="Barker D."/>
            <person name="Barsanti P."/>
            <person name="Batterham P."/>
            <person name="Batzoglou S."/>
            <person name="Begun D."/>
            <person name="Bhutkar A."/>
            <person name="Blanco E."/>
            <person name="Bosak S.A."/>
            <person name="Bradley R.K."/>
            <person name="Brand A.D."/>
            <person name="Brent M.R."/>
            <person name="Brooks A.N."/>
            <person name="Brown R.H."/>
            <person name="Butlin R.K."/>
            <person name="Caggese C."/>
            <person name="Calvi B.R."/>
            <person name="Bernardo de Carvalho A."/>
            <person name="Caspi A."/>
            <person name="Castrezana S."/>
            <person name="Celniker S.E."/>
            <person name="Chang J.L."/>
            <person name="Chapple C."/>
            <person name="Chatterji S."/>
            <person name="Chinwalla A."/>
            <person name="Civetta A."/>
            <person name="Clifton S.W."/>
            <person name="Comeron J.M."/>
            <person name="Costello J.C."/>
            <person name="Coyne J.A."/>
            <person name="Daub J."/>
            <person name="David R.G."/>
            <person name="Delcher A.L."/>
            <person name="Delehaunty K."/>
            <person name="Do C.B."/>
            <person name="Ebling H."/>
            <person name="Edwards K."/>
            <person name="Eickbush T."/>
            <person name="Evans J.D."/>
            <person name="Filipski A."/>
            <person name="Findeiss S."/>
            <person name="Freyhult E."/>
            <person name="Fulton L."/>
            <person name="Fulton R."/>
            <person name="Garcia A.C."/>
            <person name="Gardiner A."/>
            <person name="Garfield D.A."/>
            <person name="Garvin B.E."/>
            <person name="Gibson G."/>
            <person name="Gilbert D."/>
            <person name="Gnerre S."/>
            <person name="Godfrey J."/>
            <person name="Good R."/>
            <person name="Gotea V."/>
            <person name="Gravely B."/>
            <person name="Greenberg A.J."/>
            <person name="Griffiths-Jones S."/>
            <person name="Gross S."/>
            <person name="Guigo R."/>
            <person name="Gustafson E.A."/>
            <person name="Haerty W."/>
            <person name="Hahn M.W."/>
            <person name="Halligan D.L."/>
            <person name="Halpern A.L."/>
            <person name="Halter G.M."/>
            <person name="Han M.V."/>
            <person name="Heger A."/>
            <person name="Hillier L."/>
            <person name="Hinrichs A.S."/>
            <person name="Holmes I."/>
            <person name="Hoskins R.A."/>
            <person name="Hubisz M.J."/>
            <person name="Hultmark D."/>
            <person name="Huntley M.A."/>
            <person name="Jaffe D.B."/>
            <person name="Jagadeeshan S."/>
            <person name="Jeck W.R."/>
            <person name="Johnson J."/>
            <person name="Jones C.D."/>
            <person name="Jordan W.C."/>
            <person name="Karpen G.H."/>
            <person name="Kataoka E."/>
            <person name="Keightley P.D."/>
            <person name="Kheradpour P."/>
            <person name="Kirkness E.F."/>
            <person name="Koerich L.B."/>
            <person name="Kristiansen K."/>
            <person name="Kudrna D."/>
            <person name="Kulathinal R.J."/>
            <person name="Kumar S."/>
            <person name="Kwok R."/>
            <person name="Lander E."/>
            <person name="Langley C.H."/>
            <person name="Lapoint R."/>
            <person name="Lazzaro B.P."/>
            <person name="Lee S.J."/>
            <person name="Levesque L."/>
            <person name="Li R."/>
            <person name="Lin C.F."/>
            <person name="Lin M.F."/>
            <person name="Lindblad-Toh K."/>
            <person name="Llopart A."/>
            <person name="Long M."/>
            <person name="Low L."/>
            <person name="Lozovsky E."/>
            <person name="Lu J."/>
            <person name="Luo M."/>
            <person name="Machado C.A."/>
            <person name="Makalowski W."/>
            <person name="Marzo M."/>
            <person name="Matsuda M."/>
            <person name="Matzkin L."/>
            <person name="McAllister B."/>
            <person name="McBride C.S."/>
            <person name="McKernan B."/>
            <person name="McKernan K."/>
            <person name="Mendez-Lago M."/>
            <person name="Minx P."/>
            <person name="Mollenhauer M.U."/>
            <person name="Montooth K."/>
            <person name="Mount S.M."/>
            <person name="Mu X."/>
            <person name="Myers E."/>
            <person name="Negre B."/>
            <person name="Newfeld S."/>
            <person name="Nielsen R."/>
            <person name="Noor M.A."/>
            <person name="O'Grady P."/>
            <person name="Pachter L."/>
            <person name="Papaceit M."/>
            <person name="Parisi M.J."/>
            <person name="Parisi M."/>
            <person name="Parts L."/>
            <person name="Pedersen J.S."/>
            <person name="Pesole G."/>
            <person name="Phillippy A.M."/>
            <person name="Ponting C.P."/>
            <person name="Pop M."/>
            <person name="Porcelli D."/>
            <person name="Powell J.R."/>
            <person name="Prohaska S."/>
            <person name="Pruitt K."/>
            <person name="Puig M."/>
            <person name="Quesneville H."/>
            <person name="Ram K.R."/>
            <person name="Rand D."/>
            <person name="Rasmussen M.D."/>
            <person name="Reed L.K."/>
            <person name="Reenan R."/>
            <person name="Reily A."/>
            <person name="Remington K.A."/>
            <person name="Rieger T.T."/>
            <person name="Ritchie M.G."/>
            <person name="Robin C."/>
            <person name="Rogers Y.H."/>
            <person name="Rohde C."/>
            <person name="Rozas J."/>
            <person name="Rubenfield M.J."/>
            <person name="Ruiz A."/>
            <person name="Russo S."/>
            <person name="Salzberg S.L."/>
            <person name="Sanchez-Gracia A."/>
            <person name="Saranga D.J."/>
            <person name="Sato H."/>
            <person name="Schaeffer S.W."/>
            <person name="Schatz M.C."/>
            <person name="Schlenke T."/>
            <person name="Schwartz R."/>
            <person name="Segarra C."/>
            <person name="Singh R.S."/>
            <person name="Sirot L."/>
            <person name="Sirota M."/>
            <person name="Sisneros N.B."/>
            <person name="Smith C.D."/>
            <person name="Smith T.F."/>
            <person name="Spieth J."/>
            <person name="Stage D.E."/>
            <person name="Stark A."/>
            <person name="Stephan W."/>
            <person name="Strausberg R.L."/>
            <person name="Strempel S."/>
            <person name="Sturgill D."/>
            <person name="Sutton G."/>
            <person name="Sutton G.G."/>
            <person name="Tao W."/>
            <person name="Teichmann S."/>
            <person name="Tobari Y.N."/>
            <person name="Tomimura Y."/>
            <person name="Tsolas J.M."/>
            <person name="Valente V.L."/>
            <person name="Venter E."/>
            <person name="Venter J.C."/>
            <person name="Vicario S."/>
            <person name="Vieira F.G."/>
            <person name="Vilella A.J."/>
            <person name="Villasante A."/>
            <person name="Walenz B."/>
            <person name="Wang J."/>
            <person name="Wasserman M."/>
            <person name="Watts T."/>
            <person name="Wilson D."/>
            <person name="Wilson R.K."/>
            <person name="Wing R.A."/>
            <person name="Wolfner M.F."/>
            <person name="Wong A."/>
            <person name="Wong G.K."/>
            <person name="Wu C.I."/>
            <person name="Wu G."/>
            <person name="Yamamoto D."/>
            <person name="Yang H.P."/>
            <person name="Yang S.P."/>
            <person name="Yorke J.A."/>
            <person name="Yoshida K."/>
            <person name="Zdobnov E."/>
            <person name="Zhang P."/>
            <person name="Zhang Y."/>
            <person name="Zimin A.V."/>
            <person name="Baldwin J."/>
            <person name="Abdouelleil A."/>
            <person name="Abdulkadir J."/>
            <person name="Abebe A."/>
            <person name="Abera B."/>
            <person name="Abreu J."/>
            <person name="Acer S.C."/>
            <person name="Aftuck L."/>
            <person name="Alexander A."/>
            <person name="An P."/>
            <person name="Anderson E."/>
            <person name="Anderson S."/>
            <person name="Arachi H."/>
            <person name="Azer M."/>
            <person name="Bachantsang P."/>
            <person name="Barry A."/>
            <person name="Bayul T."/>
            <person name="Berlin A."/>
            <person name="Bessette D."/>
            <person name="Bloom T."/>
            <person name="Blye J."/>
            <person name="Boguslavskiy L."/>
            <person name="Bonnet C."/>
            <person name="Boukhgalter B."/>
            <person name="Bourzgui I."/>
            <person name="Brown A."/>
            <person name="Cahill P."/>
            <person name="Channer S."/>
            <person name="Cheshatsang Y."/>
            <person name="Chuda L."/>
            <person name="Citroen M."/>
            <person name="Collymore A."/>
            <person name="Cooke P."/>
            <person name="Costello M."/>
            <person name="D'Aco K."/>
            <person name="Daza R."/>
            <person name="De Haan G."/>
            <person name="DeGray S."/>
            <person name="DeMaso C."/>
            <person name="Dhargay N."/>
            <person name="Dooley K."/>
            <person name="Dooley E."/>
            <person name="Doricent M."/>
            <person name="Dorje P."/>
            <person name="Dorjee K."/>
            <person name="Dupes A."/>
            <person name="Elong R."/>
            <person name="Falk J."/>
            <person name="Farina A."/>
            <person name="Faro S."/>
            <person name="Ferguson D."/>
            <person name="Fisher S."/>
            <person name="Foley C.D."/>
            <person name="Franke A."/>
            <person name="Friedrich D."/>
            <person name="Gadbois L."/>
            <person name="Gearin G."/>
            <person name="Gearin C.R."/>
            <person name="Giannoukos G."/>
            <person name="Goode T."/>
            <person name="Graham J."/>
            <person name="Grandbois E."/>
            <person name="Grewal S."/>
            <person name="Gyaltsen K."/>
            <person name="Hafez N."/>
            <person name="Hagos B."/>
            <person name="Hall J."/>
            <person name="Henson C."/>
            <person name="Hollinger A."/>
            <person name="Honan T."/>
            <person name="Huard M.D."/>
            <person name="Hughes L."/>
            <person name="Hurhula B."/>
            <person name="Husby M.E."/>
            <person name="Kamat A."/>
            <person name="Kanga B."/>
            <person name="Kashin S."/>
            <person name="Khazanovich D."/>
            <person name="Kisner P."/>
            <person name="Lance K."/>
            <person name="Lara M."/>
            <person name="Lee W."/>
            <person name="Lennon N."/>
            <person name="Letendre F."/>
            <person name="LeVine R."/>
            <person name="Lipovsky A."/>
            <person name="Liu X."/>
            <person name="Liu J."/>
            <person name="Liu S."/>
            <person name="Lokyitsang T."/>
            <person name="Lokyitsang Y."/>
            <person name="Lubonja R."/>
            <person name="Lui A."/>
            <person name="MacDonald P."/>
            <person name="Magnisalis V."/>
            <person name="Maru K."/>
            <person name="Matthews C."/>
            <person name="McCusker W."/>
            <person name="McDonough S."/>
            <person name="Mehta T."/>
            <person name="Meldrim J."/>
            <person name="Meneus L."/>
            <person name="Mihai O."/>
            <person name="Mihalev A."/>
            <person name="Mihova T."/>
            <person name="Mittelman R."/>
            <person name="Mlenga V."/>
            <person name="Montmayeur A."/>
            <person name="Mulrain L."/>
            <person name="Navidi A."/>
            <person name="Naylor J."/>
            <person name="Negash T."/>
            <person name="Nguyen T."/>
            <person name="Nguyen N."/>
            <person name="Nicol R."/>
            <person name="Norbu C."/>
            <person name="Norbu N."/>
            <person name="Novod N."/>
            <person name="O'Neill B."/>
            <person name="Osman S."/>
            <person name="Markiewicz E."/>
            <person name="Oyono O.L."/>
            <person name="Patti C."/>
            <person name="Phunkhang P."/>
            <person name="Pierre F."/>
            <person name="Priest M."/>
            <person name="Raghuraman S."/>
            <person name="Rege F."/>
            <person name="Reyes R."/>
            <person name="Rise C."/>
            <person name="Rogov P."/>
            <person name="Ross K."/>
            <person name="Ryan E."/>
            <person name="Settipalli S."/>
            <person name="Shea T."/>
            <person name="Sherpa N."/>
            <person name="Shi L."/>
            <person name="Shih D."/>
            <person name="Sparrow T."/>
            <person name="Spaulding J."/>
            <person name="Stalker J."/>
            <person name="Stange-Thomann N."/>
            <person name="Stavropoulos S."/>
            <person name="Stone C."/>
            <person name="Strader C."/>
            <person name="Tesfaye S."/>
            <person name="Thomson T."/>
            <person name="Thoulutsang Y."/>
            <person name="Thoulutsang D."/>
            <person name="Topham K."/>
            <person name="Topping I."/>
            <person name="Tsamla T."/>
            <person name="Vassiliev H."/>
            <person name="Vo A."/>
            <person name="Wangchuk T."/>
            <person name="Wangdi T."/>
            <person name="Weiand M."/>
            <person name="Wilkinson J."/>
            <person name="Wilson A."/>
            <person name="Yadav S."/>
            <person name="Young G."/>
            <person name="Yu Q."/>
            <person name="Zembek L."/>
            <person name="Zhong D."/>
            <person name="Zimmer A."/>
            <person name="Zwirko Z."/>
            <person name="Jaffe D.B."/>
            <person name="Alvarez P."/>
            <person name="Brockman W."/>
            <person name="Butler J."/>
            <person name="Chin C."/>
            <person name="Gnerre S."/>
            <person name="Grabherr M."/>
            <person name="Kleber M."/>
            <person name="Mauceli E."/>
            <person name="MacCallum I."/>
        </authorList>
    </citation>
    <scope>NUCLEOTIDE SEQUENCE [LARGE SCALE GENOMIC DNA]</scope>
    <source>
        <strain evidence="2 3">TSC#14021-0224.01</strain>
    </source>
</reference>
<name>B3P569_DROER</name>
<reference evidence="2 3" key="2">
    <citation type="journal article" date="2008" name="Bioinformatics">
        <title>Assembly reconciliation.</title>
        <authorList>
            <person name="Zimin A.V."/>
            <person name="Smith D.R."/>
            <person name="Sutton G."/>
            <person name="Yorke J.A."/>
        </authorList>
    </citation>
    <scope>NUCLEOTIDE SEQUENCE [LARGE SCALE GENOMIC DNA]</scope>
    <source>
        <strain evidence="2 3">TSC#14021-0224.01</strain>
    </source>
</reference>
<gene>
    <name evidence="2" type="primary">Dere\GG11759</name>
    <name evidence="2" type="ORF">Dere_GG11759</name>
</gene>
<dbReference type="HOGENOM" id="CLU_1798442_0_0_1"/>
<dbReference type="Proteomes" id="UP000008711">
    <property type="component" value="Unassembled WGS sequence"/>
</dbReference>
<feature type="compositionally biased region" description="Basic and acidic residues" evidence="1">
    <location>
        <begin position="13"/>
        <end position="23"/>
    </location>
</feature>
<evidence type="ECO:0000256" key="1">
    <source>
        <dbReference type="SAM" id="MobiDB-lite"/>
    </source>
</evidence>
<sequence length="144" mass="15994">MSDIEDVIGGSAEETKPEPDAESKTSVVTEHTEEVIPGETEKMVTETIDEDGDVVEETTEVTRKTVKRTMKITERIPQNAASHSANQRRDSCLCTTHYATTHHRTTHRTTRSATDPCALHPVFIDSCQRGGASRSPNKYLTRSH</sequence>
<feature type="region of interest" description="Disordered" evidence="1">
    <location>
        <begin position="1"/>
        <end position="35"/>
    </location>
</feature>
<keyword evidence="3" id="KW-1185">Reference proteome</keyword>
<organism evidence="2 3">
    <name type="scientific">Drosophila erecta</name>
    <name type="common">Fruit fly</name>
    <dbReference type="NCBI Taxonomy" id="7220"/>
    <lineage>
        <taxon>Eukaryota</taxon>
        <taxon>Metazoa</taxon>
        <taxon>Ecdysozoa</taxon>
        <taxon>Arthropoda</taxon>
        <taxon>Hexapoda</taxon>
        <taxon>Insecta</taxon>
        <taxon>Pterygota</taxon>
        <taxon>Neoptera</taxon>
        <taxon>Endopterygota</taxon>
        <taxon>Diptera</taxon>
        <taxon>Brachycera</taxon>
        <taxon>Muscomorpha</taxon>
        <taxon>Ephydroidea</taxon>
        <taxon>Drosophilidae</taxon>
        <taxon>Drosophila</taxon>
        <taxon>Sophophora</taxon>
    </lineage>
</organism>
<evidence type="ECO:0000313" key="2">
    <source>
        <dbReference type="EMBL" id="EDV53052.1"/>
    </source>
</evidence>
<dbReference type="OrthoDB" id="2163268at2759"/>
<evidence type="ECO:0000313" key="3">
    <source>
        <dbReference type="Proteomes" id="UP000008711"/>
    </source>
</evidence>
<proteinExistence type="predicted"/>
<dbReference type="EMBL" id="CH954182">
    <property type="protein sequence ID" value="EDV53052.1"/>
    <property type="molecule type" value="Genomic_DNA"/>
</dbReference>
<accession>B3P569</accession>
<dbReference type="AlphaFoldDB" id="B3P569"/>
<protein>
    <submittedName>
        <fullName evidence="2">GG11759</fullName>
    </submittedName>
</protein>
<dbReference type="GO" id="GO:0031430">
    <property type="term" value="C:M band"/>
    <property type="evidence" value="ECO:0007669"/>
    <property type="project" value="EnsemblMetazoa"/>
</dbReference>
<dbReference type="GO" id="GO:0045169">
    <property type="term" value="C:fusome"/>
    <property type="evidence" value="ECO:0007669"/>
    <property type="project" value="EnsemblMetazoa"/>
</dbReference>
<dbReference type="OMA" id="SCLCTTH"/>
<dbReference type="eggNOG" id="ENOG502RDAG">
    <property type="taxonomic scope" value="Eukaryota"/>
</dbReference>